<dbReference type="SUPFAM" id="SSF90123">
    <property type="entry name" value="ABC transporter transmembrane region"/>
    <property type="match status" value="2"/>
</dbReference>
<dbReference type="GO" id="GO:0016887">
    <property type="term" value="F:ATP hydrolysis activity"/>
    <property type="evidence" value="ECO:0007669"/>
    <property type="project" value="InterPro"/>
</dbReference>
<dbReference type="GO" id="GO:0140359">
    <property type="term" value="F:ABC-type transporter activity"/>
    <property type="evidence" value="ECO:0007669"/>
    <property type="project" value="InterPro"/>
</dbReference>
<keyword evidence="4" id="KW-0547">Nucleotide-binding</keyword>
<feature type="transmembrane region" description="Helical" evidence="9">
    <location>
        <begin position="1197"/>
        <end position="1218"/>
    </location>
</feature>
<dbReference type="InterPro" id="IPR011527">
    <property type="entry name" value="ABC1_TM_dom"/>
</dbReference>
<dbReference type="PROSITE" id="PS50893">
    <property type="entry name" value="ABC_TRANSPORTER_2"/>
    <property type="match status" value="2"/>
</dbReference>
<evidence type="ECO:0000256" key="1">
    <source>
        <dbReference type="ARBA" id="ARBA00004370"/>
    </source>
</evidence>
<dbReference type="SUPFAM" id="SSF52540">
    <property type="entry name" value="P-loop containing nucleoside triphosphate hydrolases"/>
    <property type="match status" value="2"/>
</dbReference>
<keyword evidence="7 9" id="KW-0472">Membrane</keyword>
<feature type="transmembrane region" description="Helical" evidence="9">
    <location>
        <begin position="451"/>
        <end position="471"/>
    </location>
</feature>
<feature type="transmembrane region" description="Helical" evidence="9">
    <location>
        <begin position="304"/>
        <end position="325"/>
    </location>
</feature>
<keyword evidence="3 9" id="KW-0812">Transmembrane</keyword>
<evidence type="ECO:0000313" key="12">
    <source>
        <dbReference type="EMBL" id="KIJ64248.1"/>
    </source>
</evidence>
<dbReference type="HOGENOM" id="CLU_000604_27_6_1"/>
<feature type="region of interest" description="Disordered" evidence="8">
    <location>
        <begin position="1415"/>
        <end position="1441"/>
    </location>
</feature>
<dbReference type="PANTHER" id="PTHR24223:SF415">
    <property type="entry name" value="FI20190P1"/>
    <property type="match status" value="1"/>
</dbReference>
<dbReference type="CDD" id="cd03250">
    <property type="entry name" value="ABCC_MRP_domain1"/>
    <property type="match status" value="1"/>
</dbReference>
<evidence type="ECO:0000256" key="5">
    <source>
        <dbReference type="ARBA" id="ARBA00022840"/>
    </source>
</evidence>
<feature type="transmembrane region" description="Helical" evidence="9">
    <location>
        <begin position="345"/>
        <end position="367"/>
    </location>
</feature>
<feature type="domain" description="ABC transporter" evidence="10">
    <location>
        <begin position="1294"/>
        <end position="1561"/>
    </location>
</feature>
<comment type="subcellular location">
    <subcellularLocation>
        <location evidence="1">Membrane</location>
    </subcellularLocation>
</comment>
<dbReference type="CDD" id="cd18596">
    <property type="entry name" value="ABC_6TM_VMR1_D1_like"/>
    <property type="match status" value="1"/>
</dbReference>
<feature type="compositionally biased region" description="Low complexity" evidence="8">
    <location>
        <begin position="1427"/>
        <end position="1441"/>
    </location>
</feature>
<accession>A0A0C9W988</accession>
<dbReference type="PROSITE" id="PS50929">
    <property type="entry name" value="ABC_TM1F"/>
    <property type="match status" value="2"/>
</dbReference>
<dbReference type="Gene3D" id="1.20.1560.10">
    <property type="entry name" value="ABC transporter type 1, transmembrane domain"/>
    <property type="match status" value="3"/>
</dbReference>
<feature type="transmembrane region" description="Helical" evidence="9">
    <location>
        <begin position="1012"/>
        <end position="1031"/>
    </location>
</feature>
<evidence type="ECO:0000256" key="3">
    <source>
        <dbReference type="ARBA" id="ARBA00022692"/>
    </source>
</evidence>
<evidence type="ECO:0000256" key="9">
    <source>
        <dbReference type="SAM" id="Phobius"/>
    </source>
</evidence>
<evidence type="ECO:0000256" key="4">
    <source>
        <dbReference type="ARBA" id="ARBA00022741"/>
    </source>
</evidence>
<gene>
    <name evidence="12" type="ORF">HYDPIDRAFT_112213</name>
</gene>
<dbReference type="PROSITE" id="PS00211">
    <property type="entry name" value="ABC_TRANSPORTER_1"/>
    <property type="match status" value="2"/>
</dbReference>
<feature type="domain" description="ABC transmembrane type-1" evidence="11">
    <location>
        <begin position="305"/>
        <end position="470"/>
    </location>
</feature>
<keyword evidence="5" id="KW-0067">ATP-binding</keyword>
<feature type="transmembrane region" description="Helical" evidence="9">
    <location>
        <begin position="198"/>
        <end position="218"/>
    </location>
</feature>
<feature type="transmembrane region" description="Helical" evidence="9">
    <location>
        <begin position="922"/>
        <end position="941"/>
    </location>
</feature>
<feature type="region of interest" description="Disordered" evidence="8">
    <location>
        <begin position="588"/>
        <end position="627"/>
    </location>
</feature>
<organism evidence="12 13">
    <name type="scientific">Hydnomerulius pinastri MD-312</name>
    <dbReference type="NCBI Taxonomy" id="994086"/>
    <lineage>
        <taxon>Eukaryota</taxon>
        <taxon>Fungi</taxon>
        <taxon>Dikarya</taxon>
        <taxon>Basidiomycota</taxon>
        <taxon>Agaricomycotina</taxon>
        <taxon>Agaricomycetes</taxon>
        <taxon>Agaricomycetidae</taxon>
        <taxon>Boletales</taxon>
        <taxon>Boletales incertae sedis</taxon>
        <taxon>Leucogyrophana</taxon>
    </lineage>
</organism>
<feature type="compositionally biased region" description="Basic and acidic residues" evidence="8">
    <location>
        <begin position="588"/>
        <end position="599"/>
    </location>
</feature>
<feature type="compositionally biased region" description="Polar residues" evidence="8">
    <location>
        <begin position="618"/>
        <end position="627"/>
    </location>
</feature>
<feature type="transmembrane region" description="Helical" evidence="9">
    <location>
        <begin position="159"/>
        <end position="178"/>
    </location>
</feature>
<feature type="compositionally biased region" description="Low complexity" evidence="8">
    <location>
        <begin position="600"/>
        <end position="613"/>
    </location>
</feature>
<feature type="transmembrane region" description="Helical" evidence="9">
    <location>
        <begin position="21"/>
        <end position="44"/>
    </location>
</feature>
<feature type="domain" description="ABC transporter" evidence="10">
    <location>
        <begin position="622"/>
        <end position="857"/>
    </location>
</feature>
<dbReference type="CDD" id="cd03244">
    <property type="entry name" value="ABCC_MRP_domain2"/>
    <property type="match status" value="1"/>
</dbReference>
<dbReference type="OrthoDB" id="6500128at2759"/>
<dbReference type="Proteomes" id="UP000053820">
    <property type="component" value="Unassembled WGS sequence"/>
</dbReference>
<evidence type="ECO:0000256" key="6">
    <source>
        <dbReference type="ARBA" id="ARBA00022989"/>
    </source>
</evidence>
<keyword evidence="2" id="KW-0813">Transport</keyword>
<dbReference type="SMART" id="SM00382">
    <property type="entry name" value="AAA"/>
    <property type="match status" value="2"/>
</dbReference>
<dbReference type="GO" id="GO:0005524">
    <property type="term" value="F:ATP binding"/>
    <property type="evidence" value="ECO:0007669"/>
    <property type="project" value="UniProtKB-KW"/>
</dbReference>
<dbReference type="InterPro" id="IPR036640">
    <property type="entry name" value="ABC1_TM_sf"/>
</dbReference>
<dbReference type="InterPro" id="IPR017871">
    <property type="entry name" value="ABC_transporter-like_CS"/>
</dbReference>
<dbReference type="EMBL" id="KN839847">
    <property type="protein sequence ID" value="KIJ64248.1"/>
    <property type="molecule type" value="Genomic_DNA"/>
</dbReference>
<evidence type="ECO:0000256" key="8">
    <source>
        <dbReference type="SAM" id="MobiDB-lite"/>
    </source>
</evidence>
<dbReference type="PANTHER" id="PTHR24223">
    <property type="entry name" value="ATP-BINDING CASSETTE SUB-FAMILY C"/>
    <property type="match status" value="1"/>
</dbReference>
<dbReference type="InterPro" id="IPR003439">
    <property type="entry name" value="ABC_transporter-like_ATP-bd"/>
</dbReference>
<dbReference type="Gene3D" id="3.40.50.300">
    <property type="entry name" value="P-loop containing nucleotide triphosphate hydrolases"/>
    <property type="match status" value="2"/>
</dbReference>
<dbReference type="FunFam" id="3.40.50.300:FF:001354">
    <property type="entry name" value="ATP-binding cassette (ABC) transporter, putative"/>
    <property type="match status" value="1"/>
</dbReference>
<dbReference type="InterPro" id="IPR003593">
    <property type="entry name" value="AAA+_ATPase"/>
</dbReference>
<feature type="transmembrane region" description="Helical" evidence="9">
    <location>
        <begin position="1224"/>
        <end position="1245"/>
    </location>
</feature>
<evidence type="ECO:0000256" key="2">
    <source>
        <dbReference type="ARBA" id="ARBA00022448"/>
    </source>
</evidence>
<reference evidence="12 13" key="1">
    <citation type="submission" date="2014-04" db="EMBL/GenBank/DDBJ databases">
        <title>Evolutionary Origins and Diversification of the Mycorrhizal Mutualists.</title>
        <authorList>
            <consortium name="DOE Joint Genome Institute"/>
            <consortium name="Mycorrhizal Genomics Consortium"/>
            <person name="Kohler A."/>
            <person name="Kuo A."/>
            <person name="Nagy L.G."/>
            <person name="Floudas D."/>
            <person name="Copeland A."/>
            <person name="Barry K.W."/>
            <person name="Cichocki N."/>
            <person name="Veneault-Fourrey C."/>
            <person name="LaButti K."/>
            <person name="Lindquist E.A."/>
            <person name="Lipzen A."/>
            <person name="Lundell T."/>
            <person name="Morin E."/>
            <person name="Murat C."/>
            <person name="Riley R."/>
            <person name="Ohm R."/>
            <person name="Sun H."/>
            <person name="Tunlid A."/>
            <person name="Henrissat B."/>
            <person name="Grigoriev I.V."/>
            <person name="Hibbett D.S."/>
            <person name="Martin F."/>
        </authorList>
    </citation>
    <scope>NUCLEOTIDE SEQUENCE [LARGE SCALE GENOMIC DNA]</scope>
    <source>
        <strain evidence="12 13">MD-312</strain>
    </source>
</reference>
<feature type="transmembrane region" description="Helical" evidence="9">
    <location>
        <begin position="103"/>
        <end position="123"/>
    </location>
</feature>
<feature type="transmembrane region" description="Helical" evidence="9">
    <location>
        <begin position="129"/>
        <end position="147"/>
    </location>
</feature>
<name>A0A0C9W988_9AGAM</name>
<sequence length="1585" mass="175250">MVFQLCEDSGPFDFSDPCIRASWAGLAPAIFVAALCIFSIPFPLPGPVRRLFDRIKGPLQSFLTLREAEALDAAALAGEKLDDDSVPDIIVEEAVPLWRTVSLAFVALVQALIWLAAGAYSLITDKEHVWTGVCAGLVGVTWLYGVCKPVFWPKATAHVDLFTLYVAHLVCAVLLLGGTVYDHEILSIPLPPRLEFAAMIWNLVAIFLELALVSTMPFDLPSNRVKKEEIYVKYSPEDYTSIFEWATFSWVYPLIKRGTIMTMNEDDVWNLSPTAQSRPVFTKFSTIQGATLLRRLFWANSLDLILDFVLTFVSVIFNYASPYFLRRILESIDNPTPENRSQAYIYAFLAFLCTLLKAQADVQHLWFGRRAATRMRVELMAAIYDKALKRQDYSGVIDKDKAKEAADKKAGIAPSENPTADDPKAGADVGKIVNLMAVDANRIAMMVSGAYFIYGGPLEIIIASTFLYKYVVSRVNSVMFTAIWTSAPILVSLISFFVYVYQGNQLTVAVAFTSIALFSMIRQPLNIIPAWIVQILQTGVALKRIETYLEEDEVTDQVSSIKRSRLPSDSITGDDGLAIENGTFKWNEVPEQKVEDKNGKAAANGKSKSASPSDETETATAVDSESMTGVVEDHRFELRDISVRFPESELTLITGPTASGKTALLLALLGEMTMTNGKLIMSKNTSKIDEHGNMHSISYAAQSPWLRHQSIKDNILFGYPYDEERYNDVVECCALGPDLNILEDGDETEIGARGVSLSGGQKARVALARAVYARTKYVLLDDPLSAVDSHTARLLYEKLLRGPLLANRTVILVTHHVELVIPGAHYVVRMLDGRIDTQGTVKDLRAQGILDHIAQDSAAEVKQEEPVAASEAPVEAVIDPESADIKPADSAKKPRKLIKDEHRESGGVKFAIYNAYLKASSYWTWFILSVLIVCSQSLGVIEKLWVREWGQAYGVNNGTTPAPYAFASTVLTENEALMSGFLPFHDSQHYANSYYHVQSGWFNLPDANEHPLFYVGIYGAIGLSTALVSVLSTTVQYTGALKASRSIFRRLLEGVVRATMRWHDVTPQGRMLNRFGKDIETIDNNLAGSLSAVNSSLATFAAAIVTVAVFFPLFLIPAVFIGFFYRLLAIGYLSTGRDLRRMESNSRSPIFSGFGELLEGIVTVRAFSAERRFMDDLHGKIDVTTKMWYNFWMTNRWLLLNFDALGGLAVLTTTLFALSGYVGAGTAGLCITSAMTFTMSVYWACRFWTALELDLNSVERVVEYLDLPQEPPAIIESNRPPAYWPSSSSNNHLISVEDLVIKYAPELPPVLHNVSFNLNAKERVGLLGRTGSGKSTLAMSILRFVDPVSGRIMIDGIDISKIGVHDLRSRLTFIPQDATLFSGTLRDNLDPFNEHEDSECLDVLYRVQMINESAYQSQRNSRAPSRASTAEDIASSAASTAATDVDPKTTITLDTQVSAGGTNFSQGQRQLIAMARALLRRSSIIVLDEATSSIDFDTDAKIQATIREEFNESLLLTVAHRLRTVIDYDRLIVLDKGEVAEFDTPLNLIQKEDGIFRNMCLKSGTYTELEAAAKAKAEKDLAARS</sequence>
<dbReference type="Pfam" id="PF00664">
    <property type="entry name" value="ABC_membrane"/>
    <property type="match status" value="1"/>
</dbReference>
<evidence type="ECO:0000259" key="10">
    <source>
        <dbReference type="PROSITE" id="PS50893"/>
    </source>
</evidence>
<dbReference type="GO" id="GO:0016020">
    <property type="term" value="C:membrane"/>
    <property type="evidence" value="ECO:0007669"/>
    <property type="project" value="UniProtKB-SubCell"/>
</dbReference>
<dbReference type="Pfam" id="PF00005">
    <property type="entry name" value="ABC_tran"/>
    <property type="match status" value="2"/>
</dbReference>
<evidence type="ECO:0000313" key="13">
    <source>
        <dbReference type="Proteomes" id="UP000053820"/>
    </source>
</evidence>
<dbReference type="InterPro" id="IPR050173">
    <property type="entry name" value="ABC_transporter_C-like"/>
</dbReference>
<keyword evidence="13" id="KW-1185">Reference proteome</keyword>
<dbReference type="CDD" id="cd18604">
    <property type="entry name" value="ABC_6TM_VMR1_D2_like"/>
    <property type="match status" value="1"/>
</dbReference>
<evidence type="ECO:0008006" key="14">
    <source>
        <dbReference type="Google" id="ProtNLM"/>
    </source>
</evidence>
<feature type="transmembrane region" description="Helical" evidence="9">
    <location>
        <begin position="477"/>
        <end position="499"/>
    </location>
</feature>
<keyword evidence="6 9" id="KW-1133">Transmembrane helix</keyword>
<protein>
    <recommendedName>
        <fullName evidence="14">Multidrug resistance-associated ABC transporter</fullName>
    </recommendedName>
</protein>
<dbReference type="InterPro" id="IPR027417">
    <property type="entry name" value="P-loop_NTPase"/>
</dbReference>
<proteinExistence type="predicted"/>
<evidence type="ECO:0000259" key="11">
    <source>
        <dbReference type="PROSITE" id="PS50929"/>
    </source>
</evidence>
<feature type="domain" description="ABC transmembrane type-1" evidence="11">
    <location>
        <begin position="1002"/>
        <end position="1253"/>
    </location>
</feature>
<evidence type="ECO:0000256" key="7">
    <source>
        <dbReference type="ARBA" id="ARBA00023136"/>
    </source>
</evidence>
<feature type="transmembrane region" description="Helical" evidence="9">
    <location>
        <begin position="1100"/>
        <end position="1133"/>
    </location>
</feature>